<dbReference type="PROSITE" id="PS50995">
    <property type="entry name" value="HTH_MARR_2"/>
    <property type="match status" value="1"/>
</dbReference>
<dbReference type="Gene3D" id="1.10.10.10">
    <property type="entry name" value="Winged helix-like DNA-binding domain superfamily/Winged helix DNA-binding domain"/>
    <property type="match status" value="1"/>
</dbReference>
<dbReference type="EMBL" id="CP009509">
    <property type="protein sequence ID" value="AKB41713.1"/>
    <property type="molecule type" value="Genomic_DNA"/>
</dbReference>
<dbReference type="InterPro" id="IPR000835">
    <property type="entry name" value="HTH_MarR-typ"/>
</dbReference>
<dbReference type="PANTHER" id="PTHR35790">
    <property type="entry name" value="HTH-TYPE TRANSCRIPTIONAL REGULATOR PCHR"/>
    <property type="match status" value="1"/>
</dbReference>
<dbReference type="SUPFAM" id="SSF46785">
    <property type="entry name" value="Winged helix' DNA-binding domain"/>
    <property type="match status" value="1"/>
</dbReference>
<evidence type="ECO:0000313" key="6">
    <source>
        <dbReference type="Proteomes" id="UP000033058"/>
    </source>
</evidence>
<keyword evidence="2" id="KW-0238">DNA-binding</keyword>
<gene>
    <name evidence="5" type="ORF">MSMAW_2722</name>
</gene>
<organism evidence="5 6">
    <name type="scientific">Methanosarcina mazei WWM610</name>
    <dbReference type="NCBI Taxonomy" id="1434117"/>
    <lineage>
        <taxon>Archaea</taxon>
        <taxon>Methanobacteriati</taxon>
        <taxon>Methanobacteriota</taxon>
        <taxon>Stenosarchaea group</taxon>
        <taxon>Methanomicrobia</taxon>
        <taxon>Methanosarcinales</taxon>
        <taxon>Methanosarcinaceae</taxon>
        <taxon>Methanosarcina</taxon>
    </lineage>
</organism>
<dbReference type="RefSeq" id="WP_011033836.1">
    <property type="nucleotide sequence ID" value="NZ_CP009509.1"/>
</dbReference>
<evidence type="ECO:0000256" key="2">
    <source>
        <dbReference type="ARBA" id="ARBA00023125"/>
    </source>
</evidence>
<name>A0A0E3Q071_METMZ</name>
<evidence type="ECO:0000256" key="3">
    <source>
        <dbReference type="ARBA" id="ARBA00023163"/>
    </source>
</evidence>
<evidence type="ECO:0000259" key="4">
    <source>
        <dbReference type="PROSITE" id="PS50995"/>
    </source>
</evidence>
<dbReference type="GO" id="GO:0003700">
    <property type="term" value="F:DNA-binding transcription factor activity"/>
    <property type="evidence" value="ECO:0007669"/>
    <property type="project" value="InterPro"/>
</dbReference>
<proteinExistence type="predicted"/>
<reference evidence="5 6" key="1">
    <citation type="submission" date="2014-07" db="EMBL/GenBank/DDBJ databases">
        <title>Methanogenic archaea and the global carbon cycle.</title>
        <authorList>
            <person name="Henriksen J.R."/>
            <person name="Luke J."/>
            <person name="Reinhart S."/>
            <person name="Benedict M.N."/>
            <person name="Youngblut N.D."/>
            <person name="Metcalf M.E."/>
            <person name="Whitaker R.J."/>
            <person name="Metcalf W.W."/>
        </authorList>
    </citation>
    <scope>NUCLEOTIDE SEQUENCE [LARGE SCALE GENOMIC DNA]</scope>
    <source>
        <strain evidence="5 6">WWM610</strain>
    </source>
</reference>
<dbReference type="Proteomes" id="UP000033058">
    <property type="component" value="Chromosome"/>
</dbReference>
<dbReference type="PANTHER" id="PTHR35790:SF4">
    <property type="entry name" value="HTH-TYPE TRANSCRIPTIONAL REGULATOR PCHR"/>
    <property type="match status" value="1"/>
</dbReference>
<dbReference type="AlphaFoldDB" id="A0A0E3Q071"/>
<keyword evidence="1" id="KW-0805">Transcription regulation</keyword>
<dbReference type="Pfam" id="PF01047">
    <property type="entry name" value="MarR"/>
    <property type="match status" value="1"/>
</dbReference>
<dbReference type="SMART" id="SM00347">
    <property type="entry name" value="HTH_MARR"/>
    <property type="match status" value="1"/>
</dbReference>
<evidence type="ECO:0000256" key="1">
    <source>
        <dbReference type="ARBA" id="ARBA00023015"/>
    </source>
</evidence>
<sequence length="158" mass="18079">MDKLSLEEKVDLLIENGIRILNKAYALEKKPVDMGHGVLLYPSEFHLIETAGKNPAENLTSISSRLGVTKGAISQMVKKLEKKGLVKKVRVPGNKKDVMLELTDFGREAFEWHKSLHESMEAGIRKELEGMSSSEMETFLRVYGHLERMLDRCMERYR</sequence>
<protein>
    <submittedName>
        <fullName evidence="5">Transcriptional regulator, MarR family</fullName>
    </submittedName>
</protein>
<dbReference type="InterPro" id="IPR036390">
    <property type="entry name" value="WH_DNA-bd_sf"/>
</dbReference>
<dbReference type="GO" id="GO:0003677">
    <property type="term" value="F:DNA binding"/>
    <property type="evidence" value="ECO:0007669"/>
    <property type="project" value="UniProtKB-KW"/>
</dbReference>
<dbReference type="InterPro" id="IPR052067">
    <property type="entry name" value="Metal_resp_HTH_trans_reg"/>
</dbReference>
<evidence type="ECO:0000313" key="5">
    <source>
        <dbReference type="EMBL" id="AKB41713.1"/>
    </source>
</evidence>
<keyword evidence="3" id="KW-0804">Transcription</keyword>
<feature type="domain" description="HTH marR-type" evidence="4">
    <location>
        <begin position="1"/>
        <end position="148"/>
    </location>
</feature>
<accession>A0A0E3Q071</accession>
<dbReference type="InterPro" id="IPR036388">
    <property type="entry name" value="WH-like_DNA-bd_sf"/>
</dbReference>
<dbReference type="GeneID" id="24852496"/>
<dbReference type="HOGENOM" id="CLU_083287_11_0_2"/>
<dbReference type="InterPro" id="IPR023187">
    <property type="entry name" value="Tscrpt_reg_MarR-type_CS"/>
</dbReference>
<dbReference type="PROSITE" id="PS01117">
    <property type="entry name" value="HTH_MARR_1"/>
    <property type="match status" value="1"/>
</dbReference>
<dbReference type="PATRIC" id="fig|1434117.4.peg.3460"/>